<dbReference type="Pfam" id="PF10431">
    <property type="entry name" value="ClpB_D2-small"/>
    <property type="match status" value="1"/>
</dbReference>
<dbReference type="FunFam" id="3.40.50.300:FF:000010">
    <property type="entry name" value="Chaperone clpB 1, putative"/>
    <property type="match status" value="1"/>
</dbReference>
<evidence type="ECO:0000313" key="10">
    <source>
        <dbReference type="EMBL" id="CAE0498877.1"/>
    </source>
</evidence>
<dbReference type="FunFam" id="3.40.50.300:FF:000025">
    <property type="entry name" value="ATP-dependent Clp protease subunit"/>
    <property type="match status" value="1"/>
</dbReference>
<comment type="similarity">
    <text evidence="1">Belongs to the ClpA/ClpB family.</text>
</comment>
<dbReference type="PROSITE" id="PS00870">
    <property type="entry name" value="CLPAB_1"/>
    <property type="match status" value="1"/>
</dbReference>
<dbReference type="AlphaFoldDB" id="A0A6S8L3M9"/>
<dbReference type="InterPro" id="IPR019489">
    <property type="entry name" value="Clp_ATPase_C"/>
</dbReference>
<evidence type="ECO:0000259" key="8">
    <source>
        <dbReference type="PROSITE" id="PS51903"/>
    </source>
</evidence>
<dbReference type="Gene3D" id="1.10.1780.10">
    <property type="entry name" value="Clp, N-terminal domain"/>
    <property type="match status" value="1"/>
</dbReference>
<proteinExistence type="inferred from homology"/>
<dbReference type="InterPro" id="IPR018368">
    <property type="entry name" value="ClpA/B_CS1"/>
</dbReference>
<evidence type="ECO:0000256" key="4">
    <source>
        <dbReference type="ARBA" id="ARBA00022840"/>
    </source>
</evidence>
<dbReference type="InterPro" id="IPR003959">
    <property type="entry name" value="ATPase_AAA_core"/>
</dbReference>
<dbReference type="InterPro" id="IPR036628">
    <property type="entry name" value="Clp_N_dom_sf"/>
</dbReference>
<evidence type="ECO:0000256" key="6">
    <source>
        <dbReference type="PROSITE-ProRule" id="PRU01251"/>
    </source>
</evidence>
<dbReference type="CDD" id="cd19499">
    <property type="entry name" value="RecA-like_ClpB_Hsp104-like"/>
    <property type="match status" value="1"/>
</dbReference>
<dbReference type="PRINTS" id="PR00300">
    <property type="entry name" value="CLPPROTEASEA"/>
</dbReference>
<dbReference type="PANTHER" id="PTHR11638">
    <property type="entry name" value="ATP-DEPENDENT CLP PROTEASE"/>
    <property type="match status" value="1"/>
</dbReference>
<dbReference type="SUPFAM" id="SSF81923">
    <property type="entry name" value="Double Clp-N motif"/>
    <property type="match status" value="1"/>
</dbReference>
<feature type="region of interest" description="Disordered" evidence="7">
    <location>
        <begin position="901"/>
        <end position="926"/>
    </location>
</feature>
<evidence type="ECO:0000256" key="2">
    <source>
        <dbReference type="ARBA" id="ARBA00022737"/>
    </source>
</evidence>
<dbReference type="EMBL" id="HBIP01023292">
    <property type="protein sequence ID" value="CAE0498877.1"/>
    <property type="molecule type" value="Transcribed_RNA"/>
</dbReference>
<dbReference type="EMBL" id="HBIP01023291">
    <property type="protein sequence ID" value="CAE0498876.1"/>
    <property type="molecule type" value="Transcribed_RNA"/>
</dbReference>
<dbReference type="Pfam" id="PF02861">
    <property type="entry name" value="Clp_N"/>
    <property type="match status" value="1"/>
</dbReference>
<organism evidence="10">
    <name type="scientific">Dunaliella tertiolecta</name>
    <name type="common">Green alga</name>
    <dbReference type="NCBI Taxonomy" id="3047"/>
    <lineage>
        <taxon>Eukaryota</taxon>
        <taxon>Viridiplantae</taxon>
        <taxon>Chlorophyta</taxon>
        <taxon>core chlorophytes</taxon>
        <taxon>Chlorophyceae</taxon>
        <taxon>CS clade</taxon>
        <taxon>Chlamydomonadales</taxon>
        <taxon>Dunaliellaceae</taxon>
        <taxon>Dunaliella</taxon>
    </lineage>
</organism>
<protein>
    <recommendedName>
        <fullName evidence="8">Clp R domain-containing protein</fullName>
    </recommendedName>
</protein>
<dbReference type="GO" id="GO:0005737">
    <property type="term" value="C:cytoplasm"/>
    <property type="evidence" value="ECO:0007669"/>
    <property type="project" value="TreeGrafter"/>
</dbReference>
<dbReference type="Pfam" id="PF07724">
    <property type="entry name" value="AAA_2"/>
    <property type="match status" value="1"/>
</dbReference>
<dbReference type="InterPro" id="IPR041546">
    <property type="entry name" value="ClpA/ClpB_AAA_lid"/>
</dbReference>
<keyword evidence="3" id="KW-0547">Nucleotide-binding</keyword>
<evidence type="ECO:0000256" key="3">
    <source>
        <dbReference type="ARBA" id="ARBA00022741"/>
    </source>
</evidence>
<accession>A0A6S8L3M9</accession>
<keyword evidence="2 6" id="KW-0677">Repeat</keyword>
<name>A0A6S8L3M9_DUNTE</name>
<dbReference type="Gene3D" id="1.10.8.60">
    <property type="match status" value="1"/>
</dbReference>
<evidence type="ECO:0000256" key="1">
    <source>
        <dbReference type="ARBA" id="ARBA00008675"/>
    </source>
</evidence>
<dbReference type="SMART" id="SM01086">
    <property type="entry name" value="ClpB_D2-small"/>
    <property type="match status" value="1"/>
</dbReference>
<evidence type="ECO:0000256" key="5">
    <source>
        <dbReference type="ARBA" id="ARBA00023186"/>
    </source>
</evidence>
<dbReference type="InterPro" id="IPR003593">
    <property type="entry name" value="AAA+_ATPase"/>
</dbReference>
<sequence length="926" mass="102343">MGFDPKKVTAKSGQALSDAISLAKEEGHQQLVPLHLAVALWEDPEGLAKSCTQKAFNPETYASLTRVLRKHLVKVPKVSPPPEDVYPNKDTTKVLDNAAKIMKDRKDSYLAVDALILAVLAASDVGTALQESGIPRAQLEDAVKEVRKPQGNAPVDTPTSDENLEALTKFGIDLTANAAHLDPVIGRDEEIRRMIRVLCRRTKNNPVLIGDPGVGKTACVEGLAQRIVRGDVPEMLRSTRLISLDMGALMAGAKYRGEFEERLKAVLNEIKESHGGIVLFIDEIHLVVGAGKAEGAMDAANLLKPMLARGELHCIGATTLNEYRQHMEKDAALERRFQQVMVGEPSVPDTINILRGIKEKYETHHGVRISDRALVVAAELSDRYITTRYLPDKAIDLMDEACSNVRVELDSKPEVIDGMERMRTRLQVEQAALKKEKDQISIGRLEQVKKELAALEEHLAPLVVQYNSERARLDEIRGLQAKREQMLVNIGLAEQRGDLARIADLKYGALPEVDNRLKMLRDAAPQTNAMLTEAVGPEEIATVVSRWTGIPVVRLQQTEREKLLHLSSELHKRVVGQNEAVNAVADAVLRGRAGLAARNRGASFLFLGPTGVGKTELAKALAALLFDDEKMMVRIDMGEYMEKHSVSRLIGAPPGYVGHEEGGQLSEAVRRRPYSVVLFDEVEKAHNDVFNVLLGILDDGRVTDAKGRTVNFANTVIIMTSNLGAEHLLTMLQAKADRKAVKQQVLQAARTFFRPEFLNRLDDIVVFDPLSDDQMTEVARLIVNELNKRLAAKNITLELSEDALQFAAREATIAAGNVYGARPLRRWLEQNVITDMSRMIVAGTLHENSDVLCTTLQDAQRQPPASVPWMQGTSQLSYRVTPKPRLSGDGDMEQDTATLDKFKRSRLMEPDTADPFEVDDEGGMVY</sequence>
<dbReference type="SUPFAM" id="SSF52540">
    <property type="entry name" value="P-loop containing nucleoside triphosphate hydrolases"/>
    <property type="match status" value="2"/>
</dbReference>
<dbReference type="PROSITE" id="PS51903">
    <property type="entry name" value="CLP_R"/>
    <property type="match status" value="1"/>
</dbReference>
<dbReference type="Pfam" id="PF00004">
    <property type="entry name" value="AAA"/>
    <property type="match status" value="1"/>
</dbReference>
<dbReference type="InterPro" id="IPR050130">
    <property type="entry name" value="ClpA_ClpB"/>
</dbReference>
<dbReference type="GO" id="GO:0005524">
    <property type="term" value="F:ATP binding"/>
    <property type="evidence" value="ECO:0007669"/>
    <property type="project" value="UniProtKB-KW"/>
</dbReference>
<gene>
    <name evidence="9" type="ORF">DTER00134_LOCUS13949</name>
    <name evidence="10" type="ORF">DTER00134_LOCUS13950</name>
</gene>
<feature type="domain" description="Clp R" evidence="8">
    <location>
        <begin position="5"/>
        <end position="149"/>
    </location>
</feature>
<dbReference type="Pfam" id="PF17871">
    <property type="entry name" value="AAA_lid_9"/>
    <property type="match status" value="1"/>
</dbReference>
<dbReference type="InterPro" id="IPR001270">
    <property type="entry name" value="ClpA/B"/>
</dbReference>
<dbReference type="PANTHER" id="PTHR11638:SF18">
    <property type="entry name" value="HEAT SHOCK PROTEIN 104"/>
    <property type="match status" value="1"/>
</dbReference>
<dbReference type="FunFam" id="3.40.50.300:FF:000120">
    <property type="entry name" value="ATP-dependent chaperone ClpB"/>
    <property type="match status" value="1"/>
</dbReference>
<dbReference type="CDD" id="cd00009">
    <property type="entry name" value="AAA"/>
    <property type="match status" value="1"/>
</dbReference>
<feature type="compositionally biased region" description="Acidic residues" evidence="7">
    <location>
        <begin position="911"/>
        <end position="926"/>
    </location>
</feature>
<dbReference type="SMART" id="SM00382">
    <property type="entry name" value="AAA"/>
    <property type="match status" value="2"/>
</dbReference>
<dbReference type="Gene3D" id="3.40.50.300">
    <property type="entry name" value="P-loop containing nucleotide triphosphate hydrolases"/>
    <property type="match status" value="3"/>
</dbReference>
<keyword evidence="5" id="KW-0143">Chaperone</keyword>
<reference evidence="10" key="1">
    <citation type="submission" date="2021-01" db="EMBL/GenBank/DDBJ databases">
        <authorList>
            <person name="Corre E."/>
            <person name="Pelletier E."/>
            <person name="Niang G."/>
            <person name="Scheremetjew M."/>
            <person name="Finn R."/>
            <person name="Kale V."/>
            <person name="Holt S."/>
            <person name="Cochrane G."/>
            <person name="Meng A."/>
            <person name="Brown T."/>
            <person name="Cohen L."/>
        </authorList>
    </citation>
    <scope>NUCLEOTIDE SEQUENCE</scope>
    <source>
        <strain evidence="10">CCMP1320</strain>
    </source>
</reference>
<evidence type="ECO:0000256" key="7">
    <source>
        <dbReference type="SAM" id="MobiDB-lite"/>
    </source>
</evidence>
<dbReference type="GO" id="GO:0034605">
    <property type="term" value="P:cellular response to heat"/>
    <property type="evidence" value="ECO:0007669"/>
    <property type="project" value="TreeGrafter"/>
</dbReference>
<dbReference type="InterPro" id="IPR027417">
    <property type="entry name" value="P-loop_NTPase"/>
</dbReference>
<dbReference type="GO" id="GO:0016887">
    <property type="term" value="F:ATP hydrolysis activity"/>
    <property type="evidence" value="ECO:0007669"/>
    <property type="project" value="InterPro"/>
</dbReference>
<keyword evidence="4" id="KW-0067">ATP-binding</keyword>
<dbReference type="InterPro" id="IPR004176">
    <property type="entry name" value="Clp_R_N"/>
</dbReference>
<evidence type="ECO:0000313" key="9">
    <source>
        <dbReference type="EMBL" id="CAE0498876.1"/>
    </source>
</evidence>